<dbReference type="AlphaFoldDB" id="X0ZLH1"/>
<protein>
    <submittedName>
        <fullName evidence="1">Uncharacterized protein</fullName>
    </submittedName>
</protein>
<accession>X0ZLH1</accession>
<sequence>LKANLFLKMAKNLGFEKIELLGPGGKEVFNGKRDISLYALLYR</sequence>
<gene>
    <name evidence="1" type="ORF">S01H4_07380</name>
</gene>
<evidence type="ECO:0000313" key="1">
    <source>
        <dbReference type="EMBL" id="GAG61228.1"/>
    </source>
</evidence>
<name>X0ZLH1_9ZZZZ</name>
<organism evidence="1">
    <name type="scientific">marine sediment metagenome</name>
    <dbReference type="NCBI Taxonomy" id="412755"/>
    <lineage>
        <taxon>unclassified sequences</taxon>
        <taxon>metagenomes</taxon>
        <taxon>ecological metagenomes</taxon>
    </lineage>
</organism>
<dbReference type="EMBL" id="BART01002408">
    <property type="protein sequence ID" value="GAG61228.1"/>
    <property type="molecule type" value="Genomic_DNA"/>
</dbReference>
<feature type="non-terminal residue" evidence="1">
    <location>
        <position position="1"/>
    </location>
</feature>
<proteinExistence type="predicted"/>
<reference evidence="1" key="1">
    <citation type="journal article" date="2014" name="Front. Microbiol.">
        <title>High frequency of phylogenetically diverse reductive dehalogenase-homologous genes in deep subseafloor sedimentary metagenomes.</title>
        <authorList>
            <person name="Kawai M."/>
            <person name="Futagami T."/>
            <person name="Toyoda A."/>
            <person name="Takaki Y."/>
            <person name="Nishi S."/>
            <person name="Hori S."/>
            <person name="Arai W."/>
            <person name="Tsubouchi T."/>
            <person name="Morono Y."/>
            <person name="Uchiyama I."/>
            <person name="Ito T."/>
            <person name="Fujiyama A."/>
            <person name="Inagaki F."/>
            <person name="Takami H."/>
        </authorList>
    </citation>
    <scope>NUCLEOTIDE SEQUENCE</scope>
    <source>
        <strain evidence="1">Expedition CK06-06</strain>
    </source>
</reference>
<comment type="caution">
    <text evidence="1">The sequence shown here is derived from an EMBL/GenBank/DDBJ whole genome shotgun (WGS) entry which is preliminary data.</text>
</comment>